<evidence type="ECO:0000313" key="2">
    <source>
        <dbReference type="Proteomes" id="UP000317243"/>
    </source>
</evidence>
<dbReference type="InterPro" id="IPR047114">
    <property type="entry name" value="YciF"/>
</dbReference>
<dbReference type="EMBL" id="SIHI01000038">
    <property type="protein sequence ID" value="TWT42792.1"/>
    <property type="molecule type" value="Genomic_DNA"/>
</dbReference>
<dbReference type="InterPro" id="IPR010287">
    <property type="entry name" value="DUF892_YciF-like"/>
</dbReference>
<evidence type="ECO:0000313" key="1">
    <source>
        <dbReference type="EMBL" id="TWT42792.1"/>
    </source>
</evidence>
<dbReference type="InterPro" id="IPR012347">
    <property type="entry name" value="Ferritin-like"/>
</dbReference>
<dbReference type="RefSeq" id="WP_146511985.1">
    <property type="nucleotide sequence ID" value="NZ_SIHI01000038.1"/>
</dbReference>
<dbReference type="CDD" id="cd07909">
    <property type="entry name" value="YciF"/>
    <property type="match status" value="1"/>
</dbReference>
<gene>
    <name evidence="1" type="ORF">KOR42_46470</name>
</gene>
<comment type="caution">
    <text evidence="1">The sequence shown here is derived from an EMBL/GenBank/DDBJ whole genome shotgun (WGS) entry which is preliminary data.</text>
</comment>
<dbReference type="Gene3D" id="1.20.1260.10">
    <property type="match status" value="1"/>
</dbReference>
<dbReference type="SUPFAM" id="SSF47240">
    <property type="entry name" value="Ferritin-like"/>
    <property type="match status" value="1"/>
</dbReference>
<dbReference type="InterPro" id="IPR009078">
    <property type="entry name" value="Ferritin-like_SF"/>
</dbReference>
<dbReference type="PANTHER" id="PTHR30565:SF9">
    <property type="entry name" value="PROTEIN YCIF"/>
    <property type="match status" value="1"/>
</dbReference>
<dbReference type="Proteomes" id="UP000317243">
    <property type="component" value="Unassembled WGS sequence"/>
</dbReference>
<sequence>MGLFTREKLETLECLFDDQLEDLYDAEHRLTEAIPQMADKATATDLKDAFKTHLKETQIQVERLETIFELRGKDPKRKTCDAMKGLVSEGEDVIKAKGDPDVIDAALIAAAQRVEHYEMAGYGTLRNLAQRLGMHEAADLLQQTLDEESDADSKLTSIATNQVNAAAASAT</sequence>
<dbReference type="Pfam" id="PF05974">
    <property type="entry name" value="DUF892"/>
    <property type="match status" value="1"/>
</dbReference>
<dbReference type="OrthoDB" id="9795056at2"/>
<proteinExistence type="predicted"/>
<name>A0A5C5VZA0_9PLAN</name>
<reference evidence="1 2" key="1">
    <citation type="submission" date="2019-02" db="EMBL/GenBank/DDBJ databases">
        <title>Deep-cultivation of Planctomycetes and their phenomic and genomic characterization uncovers novel biology.</title>
        <authorList>
            <person name="Wiegand S."/>
            <person name="Jogler M."/>
            <person name="Boedeker C."/>
            <person name="Pinto D."/>
            <person name="Vollmers J."/>
            <person name="Rivas-Marin E."/>
            <person name="Kohn T."/>
            <person name="Peeters S.H."/>
            <person name="Heuer A."/>
            <person name="Rast P."/>
            <person name="Oberbeckmann S."/>
            <person name="Bunk B."/>
            <person name="Jeske O."/>
            <person name="Meyerdierks A."/>
            <person name="Storesund J.E."/>
            <person name="Kallscheuer N."/>
            <person name="Luecker S."/>
            <person name="Lage O.M."/>
            <person name="Pohl T."/>
            <person name="Merkel B.J."/>
            <person name="Hornburger P."/>
            <person name="Mueller R.-W."/>
            <person name="Bruemmer F."/>
            <person name="Labrenz M."/>
            <person name="Spormann A.M."/>
            <person name="Op Den Camp H."/>
            <person name="Overmann J."/>
            <person name="Amann R."/>
            <person name="Jetten M.S.M."/>
            <person name="Mascher T."/>
            <person name="Medema M.H."/>
            <person name="Devos D.P."/>
            <person name="Kaster A.-K."/>
            <person name="Ovreas L."/>
            <person name="Rohde M."/>
            <person name="Galperin M.Y."/>
            <person name="Jogler C."/>
        </authorList>
    </citation>
    <scope>NUCLEOTIDE SEQUENCE [LARGE SCALE GENOMIC DNA]</scope>
    <source>
        <strain evidence="1 2">KOR42</strain>
    </source>
</reference>
<dbReference type="PANTHER" id="PTHR30565">
    <property type="entry name" value="PROTEIN YCIF"/>
    <property type="match status" value="1"/>
</dbReference>
<dbReference type="AlphaFoldDB" id="A0A5C5VZA0"/>
<keyword evidence="2" id="KW-1185">Reference proteome</keyword>
<accession>A0A5C5VZA0</accession>
<protein>
    <submittedName>
        <fullName evidence="1">Uncharacterized protein</fullName>
    </submittedName>
</protein>
<organism evidence="1 2">
    <name type="scientific">Thalassoglobus neptunius</name>
    <dbReference type="NCBI Taxonomy" id="1938619"/>
    <lineage>
        <taxon>Bacteria</taxon>
        <taxon>Pseudomonadati</taxon>
        <taxon>Planctomycetota</taxon>
        <taxon>Planctomycetia</taxon>
        <taxon>Planctomycetales</taxon>
        <taxon>Planctomycetaceae</taxon>
        <taxon>Thalassoglobus</taxon>
    </lineage>
</organism>